<dbReference type="Proteomes" id="UP000076088">
    <property type="component" value="Plasmid unnamed1"/>
</dbReference>
<dbReference type="SUPFAM" id="SSF52096">
    <property type="entry name" value="ClpP/crotonase"/>
    <property type="match status" value="1"/>
</dbReference>
<reference evidence="16" key="1">
    <citation type="submission" date="2015-11" db="EMBL/GenBank/DDBJ databases">
        <title>Complete genome sequence of a polyethylene-glycol degrader Sphingopyxis macrogoltabida 203N (NBRC 111659).</title>
        <authorList>
            <person name="Yoshiyuki O."/>
            <person name="Shouta N."/>
            <person name="Nagata Y."/>
            <person name="Numata M."/>
            <person name="Tsuchikane K."/>
            <person name="Hosoyama A."/>
            <person name="Yamazoe A."/>
            <person name="Tsuda M."/>
            <person name="Fujita N."/>
            <person name="Kawai F."/>
        </authorList>
    </citation>
    <scope>NUCLEOTIDE SEQUENCE [LARGE SCALE GENOMIC DNA]</scope>
    <source>
        <strain evidence="16">203N</strain>
        <plasmid evidence="16">unnamed1</plasmid>
    </source>
</reference>
<dbReference type="GO" id="GO:0003857">
    <property type="term" value="F:(3S)-3-hydroxyacyl-CoA dehydrogenase (NAD+) activity"/>
    <property type="evidence" value="ECO:0007669"/>
    <property type="project" value="UniProtKB-EC"/>
</dbReference>
<evidence type="ECO:0000256" key="8">
    <source>
        <dbReference type="ARBA" id="ARBA00023140"/>
    </source>
</evidence>
<dbReference type="RefSeq" id="WP_054734479.1">
    <property type="nucleotide sequence ID" value="NZ_CP009430.1"/>
</dbReference>
<feature type="domain" description="3-hydroxyacyl-CoA dehydrogenase C-terminal" evidence="13">
    <location>
        <begin position="475"/>
        <end position="570"/>
    </location>
</feature>
<dbReference type="SUPFAM" id="SSF48179">
    <property type="entry name" value="6-phosphogluconate dehydrogenase C-terminal domain-like"/>
    <property type="match status" value="2"/>
</dbReference>
<comment type="subcellular location">
    <subcellularLocation>
        <location evidence="1">Peroxisome</location>
    </subcellularLocation>
</comment>
<evidence type="ECO:0000256" key="7">
    <source>
        <dbReference type="ARBA" id="ARBA00023098"/>
    </source>
</evidence>
<keyword evidence="15" id="KW-0614">Plasmid</keyword>
<evidence type="ECO:0000256" key="1">
    <source>
        <dbReference type="ARBA" id="ARBA00004275"/>
    </source>
</evidence>
<dbReference type="Pfam" id="PF02737">
    <property type="entry name" value="3HCDH_N"/>
    <property type="match status" value="1"/>
</dbReference>
<evidence type="ECO:0000256" key="12">
    <source>
        <dbReference type="ARBA" id="ARBA00049556"/>
    </source>
</evidence>
<dbReference type="Gene3D" id="3.40.50.720">
    <property type="entry name" value="NAD(P)-binding Rossmann-like Domain"/>
    <property type="match status" value="1"/>
</dbReference>
<keyword evidence="8" id="KW-0576">Peroxisome</keyword>
<accession>A0AAC9FHE7</accession>
<evidence type="ECO:0000256" key="10">
    <source>
        <dbReference type="ARBA" id="ARBA00023239"/>
    </source>
</evidence>
<evidence type="ECO:0000313" key="16">
    <source>
        <dbReference type="Proteomes" id="UP000076088"/>
    </source>
</evidence>
<dbReference type="EMBL" id="CP013345">
    <property type="protein sequence ID" value="AMU92543.1"/>
    <property type="molecule type" value="Genomic_DNA"/>
</dbReference>
<dbReference type="Gene3D" id="1.10.1040.50">
    <property type="match status" value="1"/>
</dbReference>
<dbReference type="FunFam" id="1.10.1040.50:FF:000006">
    <property type="entry name" value="Peroxisomal bifunctional enzyme"/>
    <property type="match status" value="1"/>
</dbReference>
<dbReference type="PANTHER" id="PTHR23309:SF51">
    <property type="entry name" value="3-HYDROXYACYL-COA DEHYDROGENASE-RELATED"/>
    <property type="match status" value="1"/>
</dbReference>
<name>A0AAC9FHE7_SPHMC</name>
<evidence type="ECO:0000256" key="4">
    <source>
        <dbReference type="ARBA" id="ARBA00022963"/>
    </source>
</evidence>
<dbReference type="GO" id="GO:0006631">
    <property type="term" value="P:fatty acid metabolic process"/>
    <property type="evidence" value="ECO:0007669"/>
    <property type="project" value="UniProtKB-KW"/>
</dbReference>
<protein>
    <recommendedName>
        <fullName evidence="17">3-hydroxyacyl-CoA dehydrogenase</fullName>
    </recommendedName>
</protein>
<keyword evidence="5" id="KW-0560">Oxidoreductase</keyword>
<dbReference type="Pfam" id="PF00725">
    <property type="entry name" value="3HCDH"/>
    <property type="match status" value="2"/>
</dbReference>
<keyword evidence="3" id="KW-0276">Fatty acid metabolism</keyword>
<keyword evidence="7" id="KW-0443">Lipid metabolism</keyword>
<dbReference type="FunFam" id="3.40.50.720:FF:000009">
    <property type="entry name" value="Fatty oxidation complex, alpha subunit"/>
    <property type="match status" value="1"/>
</dbReference>
<dbReference type="InterPro" id="IPR001753">
    <property type="entry name" value="Enoyl-CoA_hydra/iso"/>
</dbReference>
<feature type="domain" description="3-hydroxyacyl-CoA dehydrogenase NAD binding" evidence="14">
    <location>
        <begin position="295"/>
        <end position="470"/>
    </location>
</feature>
<keyword evidence="9" id="KW-0413">Isomerase</keyword>
<dbReference type="CDD" id="cd06558">
    <property type="entry name" value="crotonase-like"/>
    <property type="match status" value="1"/>
</dbReference>
<dbReference type="GO" id="GO:0004300">
    <property type="term" value="F:enoyl-CoA hydratase activity"/>
    <property type="evidence" value="ECO:0007669"/>
    <property type="project" value="UniProtKB-ARBA"/>
</dbReference>
<dbReference type="KEGG" id="smaz:LH19_26255"/>
<evidence type="ECO:0000313" key="15">
    <source>
        <dbReference type="EMBL" id="AMU92543.1"/>
    </source>
</evidence>
<proteinExistence type="predicted"/>
<dbReference type="Pfam" id="PF00378">
    <property type="entry name" value="ECH_1"/>
    <property type="match status" value="1"/>
</dbReference>
<sequence>MPKIVSYRREGPALIVEIDNPPLNVSSQAVRAGLVEAFEAAARSDAMAIILRGAGRAFMAGADIAEFDLDALPRPDPNAVHALIEQSHIPVVALLHGAVLGGGLELALACHGRVADPAARLGLPEVKLGVIPGSGGTQRLPRLIGPAPALDMMLSGRAVDATEALALGLVDRLADADATHAAFMLACDLARAGAPWPQAARMAMADDTGEVAAARRANLPDPARGGMAAHAIVDCVEAGARQSFEAALDFERDAFERCKASAASRALRHLFFAEREAARIPGLPPHVQARAIESVGIIGAGTMGSGIAMCFADAGIPVTMVDAAAAGLDRGLDLVARHYAAAAAKGRIAPAEAEARRDRIVGTLDDRDIADCDLVIEAAFEDMDVKRAICARLGEICKPEAIVATNTSSLDVNLLAEASGRAGSFVGMHFFSPANIMKLLEIVRGDDTDPNVLATVLALAKRIGKVPVVSGVCFGFIGNRMLEGYLRETEALLLEGASPAQIDKAVEAAGMAMGPCRMIDLAGVDVAAKVVLEQEKSGILPPDPDYRMVVRRLFDLGRLGQKSGSGYYHYDGRVPVEDPAVAEISRQLAADHNITQRTDIADAEIVERCLLPLVNEGARILDEGIAYRPGDVDLVWVNGYGFPSYLGGPMHMAEAMGHDRIVDRLSHYAAARGNRFGYWTPSGWFNLQAIDADPALN</sequence>
<keyword evidence="16" id="KW-1185">Reference proteome</keyword>
<keyword evidence="4" id="KW-0442">Lipid degradation</keyword>
<evidence type="ECO:0000256" key="9">
    <source>
        <dbReference type="ARBA" id="ARBA00023235"/>
    </source>
</evidence>
<evidence type="ECO:0000256" key="2">
    <source>
        <dbReference type="ARBA" id="ARBA00005005"/>
    </source>
</evidence>
<dbReference type="AlphaFoldDB" id="A0AAC9FHE7"/>
<dbReference type="Gene3D" id="3.90.226.10">
    <property type="entry name" value="2-enoyl-CoA Hydratase, Chain A, domain 1"/>
    <property type="match status" value="1"/>
</dbReference>
<organism evidence="15 16">
    <name type="scientific">Sphingopyxis macrogoltabida</name>
    <name type="common">Sphingomonas macrogoltabidus</name>
    <dbReference type="NCBI Taxonomy" id="33050"/>
    <lineage>
        <taxon>Bacteria</taxon>
        <taxon>Pseudomonadati</taxon>
        <taxon>Pseudomonadota</taxon>
        <taxon>Alphaproteobacteria</taxon>
        <taxon>Sphingomonadales</taxon>
        <taxon>Sphingomonadaceae</taxon>
        <taxon>Sphingopyxis</taxon>
    </lineage>
</organism>
<reference evidence="15 16" key="2">
    <citation type="journal article" date="2016" name="Genome Announc.">
        <title>Complete Genome Sequence of Sphingopyxis macrogoltabida Strain 203N (NBRC 111659), a Polyethylene Glycol Degrader.</title>
        <authorList>
            <person name="Ohtsubo Y."/>
            <person name="Nonoyama S."/>
            <person name="Nagata Y."/>
            <person name="Numata M."/>
            <person name="Tsuchikane K."/>
            <person name="Hosoyama A."/>
            <person name="Yamazoe A."/>
            <person name="Tsuda M."/>
            <person name="Fujita N."/>
            <person name="Kawai F."/>
        </authorList>
    </citation>
    <scope>NUCLEOTIDE SEQUENCE [LARGE SCALE GENOMIC DNA]</scope>
    <source>
        <strain evidence="15 16">203N</strain>
    </source>
</reference>
<gene>
    <name evidence="15" type="ORF">ATM17_30250</name>
</gene>
<evidence type="ECO:0008006" key="17">
    <source>
        <dbReference type="Google" id="ProtNLM"/>
    </source>
</evidence>
<evidence type="ECO:0000256" key="11">
    <source>
        <dbReference type="ARBA" id="ARBA00023268"/>
    </source>
</evidence>
<dbReference type="InterPro" id="IPR036291">
    <property type="entry name" value="NAD(P)-bd_dom_sf"/>
</dbReference>
<dbReference type="InterPro" id="IPR006176">
    <property type="entry name" value="3-OHacyl-CoA_DH_NAD-bd"/>
</dbReference>
<keyword evidence="11" id="KW-0511">Multifunctional enzyme</keyword>
<dbReference type="InterPro" id="IPR008927">
    <property type="entry name" value="6-PGluconate_DH-like_C_sf"/>
</dbReference>
<dbReference type="GO" id="GO:0016042">
    <property type="term" value="P:lipid catabolic process"/>
    <property type="evidence" value="ECO:0007669"/>
    <property type="project" value="UniProtKB-KW"/>
</dbReference>
<keyword evidence="10" id="KW-0456">Lyase</keyword>
<comment type="catalytic activity">
    <reaction evidence="12">
        <text>a (3S)-3-hydroxyacyl-CoA + NAD(+) = a 3-oxoacyl-CoA + NADH + H(+)</text>
        <dbReference type="Rhea" id="RHEA:22432"/>
        <dbReference type="ChEBI" id="CHEBI:15378"/>
        <dbReference type="ChEBI" id="CHEBI:57318"/>
        <dbReference type="ChEBI" id="CHEBI:57540"/>
        <dbReference type="ChEBI" id="CHEBI:57945"/>
        <dbReference type="ChEBI" id="CHEBI:90726"/>
        <dbReference type="EC" id="1.1.1.35"/>
    </reaction>
</comment>
<evidence type="ECO:0000259" key="13">
    <source>
        <dbReference type="Pfam" id="PF00725"/>
    </source>
</evidence>
<comment type="pathway">
    <text evidence="2">Lipid metabolism; fatty acid beta-oxidation.</text>
</comment>
<dbReference type="GO" id="GO:0070403">
    <property type="term" value="F:NAD+ binding"/>
    <property type="evidence" value="ECO:0007669"/>
    <property type="project" value="InterPro"/>
</dbReference>
<evidence type="ECO:0000256" key="5">
    <source>
        <dbReference type="ARBA" id="ARBA00023002"/>
    </source>
</evidence>
<dbReference type="PANTHER" id="PTHR23309">
    <property type="entry name" value="3-HYDROXYACYL-COA DEHYROGENASE"/>
    <property type="match status" value="1"/>
</dbReference>
<evidence type="ECO:0000256" key="3">
    <source>
        <dbReference type="ARBA" id="ARBA00022832"/>
    </source>
</evidence>
<dbReference type="InterPro" id="IPR006108">
    <property type="entry name" value="3HC_DH_C"/>
</dbReference>
<feature type="domain" description="3-hydroxyacyl-CoA dehydrogenase C-terminal" evidence="13">
    <location>
        <begin position="605"/>
        <end position="681"/>
    </location>
</feature>
<geneLocation type="plasmid" evidence="15 16">
    <name>unnamed1</name>
</geneLocation>
<dbReference type="GO" id="GO:0016853">
    <property type="term" value="F:isomerase activity"/>
    <property type="evidence" value="ECO:0007669"/>
    <property type="project" value="UniProtKB-KW"/>
</dbReference>
<keyword evidence="6" id="KW-0520">NAD</keyword>
<dbReference type="SUPFAM" id="SSF51735">
    <property type="entry name" value="NAD(P)-binding Rossmann-fold domains"/>
    <property type="match status" value="1"/>
</dbReference>
<evidence type="ECO:0000259" key="14">
    <source>
        <dbReference type="Pfam" id="PF02737"/>
    </source>
</evidence>
<dbReference type="InterPro" id="IPR029045">
    <property type="entry name" value="ClpP/crotonase-like_dom_sf"/>
</dbReference>
<evidence type="ECO:0000256" key="6">
    <source>
        <dbReference type="ARBA" id="ARBA00023027"/>
    </source>
</evidence>